<dbReference type="EC" id="4.1.1.20" evidence="5 6"/>
<dbReference type="InterPro" id="IPR002986">
    <property type="entry name" value="DAP_deCOOHase_LysA"/>
</dbReference>
<feature type="binding site" evidence="5">
    <location>
        <position position="274"/>
    </location>
    <ligand>
        <name>substrate</name>
    </ligand>
</feature>
<dbReference type="PANTHER" id="PTHR43727">
    <property type="entry name" value="DIAMINOPIMELATE DECARBOXYLASE"/>
    <property type="match status" value="1"/>
</dbReference>
<feature type="modified residue" description="N6-(pyridoxal phosphate)lysine" evidence="5 7">
    <location>
        <position position="58"/>
    </location>
</feature>
<feature type="active site" description="Proton donor" evidence="7">
    <location>
        <position position="340"/>
    </location>
</feature>
<feature type="binding site" evidence="5">
    <location>
        <position position="341"/>
    </location>
    <ligand>
        <name>substrate</name>
    </ligand>
</feature>
<comment type="similarity">
    <text evidence="5">Belongs to the Orn/Lys/Arg decarboxylase class-II family. LysA subfamily.</text>
</comment>
<organism evidence="10 11">
    <name type="scientific">Desulforhopalus singaporensis</name>
    <dbReference type="NCBI Taxonomy" id="91360"/>
    <lineage>
        <taxon>Bacteria</taxon>
        <taxon>Pseudomonadati</taxon>
        <taxon>Thermodesulfobacteriota</taxon>
        <taxon>Desulfobulbia</taxon>
        <taxon>Desulfobulbales</taxon>
        <taxon>Desulfocapsaceae</taxon>
        <taxon>Desulforhopalus</taxon>
    </lineage>
</organism>
<feature type="binding site" evidence="5">
    <location>
        <position position="313"/>
    </location>
    <ligand>
        <name>substrate</name>
    </ligand>
</feature>
<dbReference type="RefSeq" id="WP_092225067.1">
    <property type="nucleotide sequence ID" value="NZ_FNJI01000030.1"/>
</dbReference>
<evidence type="ECO:0000256" key="5">
    <source>
        <dbReference type="HAMAP-Rule" id="MF_02120"/>
    </source>
</evidence>
<feature type="binding site" evidence="5">
    <location>
        <begin position="271"/>
        <end position="274"/>
    </location>
    <ligand>
        <name>pyridoxal 5'-phosphate</name>
        <dbReference type="ChEBI" id="CHEBI:597326"/>
    </ligand>
</feature>
<accession>A0A1H0U9L4</accession>
<feature type="binding site" evidence="5">
    <location>
        <position position="230"/>
    </location>
    <ligand>
        <name>pyridoxal 5'-phosphate</name>
        <dbReference type="ChEBI" id="CHEBI:597326"/>
    </ligand>
</feature>
<keyword evidence="2 5" id="KW-0210">Decarboxylase</keyword>
<keyword evidence="5" id="KW-0028">Amino-acid biosynthesis</keyword>
<dbReference type="Proteomes" id="UP000199073">
    <property type="component" value="Unassembled WGS sequence"/>
</dbReference>
<reference evidence="10 11" key="1">
    <citation type="submission" date="2016-10" db="EMBL/GenBank/DDBJ databases">
        <authorList>
            <person name="de Groot N.N."/>
        </authorList>
    </citation>
    <scope>NUCLEOTIDE SEQUENCE [LARGE SCALE GENOMIC DNA]</scope>
    <source>
        <strain evidence="10 11">DSM 12130</strain>
    </source>
</reference>
<dbReference type="FunFam" id="3.20.20.10:FF:000003">
    <property type="entry name" value="Diaminopimelate decarboxylase"/>
    <property type="match status" value="1"/>
</dbReference>
<evidence type="ECO:0000256" key="7">
    <source>
        <dbReference type="PIRSR" id="PIRSR600183-50"/>
    </source>
</evidence>
<keyword evidence="5 8" id="KW-0457">Lysine biosynthesis</keyword>
<comment type="catalytic activity">
    <reaction evidence="5 8">
        <text>meso-2,6-diaminopimelate + H(+) = L-lysine + CO2</text>
        <dbReference type="Rhea" id="RHEA:15101"/>
        <dbReference type="ChEBI" id="CHEBI:15378"/>
        <dbReference type="ChEBI" id="CHEBI:16526"/>
        <dbReference type="ChEBI" id="CHEBI:32551"/>
        <dbReference type="ChEBI" id="CHEBI:57791"/>
        <dbReference type="EC" id="4.1.1.20"/>
    </reaction>
</comment>
<evidence type="ECO:0000256" key="3">
    <source>
        <dbReference type="ARBA" id="ARBA00022898"/>
    </source>
</evidence>
<evidence type="ECO:0000256" key="1">
    <source>
        <dbReference type="ARBA" id="ARBA00001933"/>
    </source>
</evidence>
<comment type="function">
    <text evidence="5">Specifically catalyzes the decarboxylation of meso-diaminopimelate (meso-DAP) to L-lysine.</text>
</comment>
<dbReference type="NCBIfam" id="TIGR01048">
    <property type="entry name" value="lysA"/>
    <property type="match status" value="1"/>
</dbReference>
<dbReference type="InterPro" id="IPR009006">
    <property type="entry name" value="Ala_racemase/Decarboxylase_C"/>
</dbReference>
<dbReference type="EMBL" id="FNJI01000030">
    <property type="protein sequence ID" value="SDP62864.1"/>
    <property type="molecule type" value="Genomic_DNA"/>
</dbReference>
<dbReference type="Pfam" id="PF02784">
    <property type="entry name" value="Orn_Arg_deC_N"/>
    <property type="match status" value="1"/>
</dbReference>
<dbReference type="SUPFAM" id="SSF50621">
    <property type="entry name" value="Alanine racemase C-terminal domain-like"/>
    <property type="match status" value="1"/>
</dbReference>
<keyword evidence="3 5" id="KW-0663">Pyridoxal phosphate</keyword>
<keyword evidence="4 5" id="KW-0456">Lyase</keyword>
<keyword evidence="11" id="KW-1185">Reference proteome</keyword>
<evidence type="ECO:0000256" key="4">
    <source>
        <dbReference type="ARBA" id="ARBA00023239"/>
    </source>
</evidence>
<dbReference type="InterPro" id="IPR022653">
    <property type="entry name" value="De-COase2_pyr-phos_BS"/>
</dbReference>
<feature type="domain" description="Orn/DAP/Arg decarboxylase 2 N-terminal" evidence="9">
    <location>
        <begin position="39"/>
        <end position="277"/>
    </location>
</feature>
<dbReference type="Gene3D" id="2.40.37.10">
    <property type="entry name" value="Lyase, Ornithine Decarboxylase, Chain A, domain 1"/>
    <property type="match status" value="1"/>
</dbReference>
<dbReference type="CDD" id="cd06828">
    <property type="entry name" value="PLPDE_III_DapDC"/>
    <property type="match status" value="1"/>
</dbReference>
<dbReference type="PANTHER" id="PTHR43727:SF2">
    <property type="entry name" value="GROUP IV DECARBOXYLASE"/>
    <property type="match status" value="1"/>
</dbReference>
<dbReference type="InterPro" id="IPR029066">
    <property type="entry name" value="PLP-binding_barrel"/>
</dbReference>
<dbReference type="InterPro" id="IPR000183">
    <property type="entry name" value="Orn/DAP/Arg_de-COase"/>
</dbReference>
<proteinExistence type="inferred from homology"/>
<dbReference type="STRING" id="91360.SAMN05660330_03444"/>
<dbReference type="SUPFAM" id="SSF51419">
    <property type="entry name" value="PLP-binding barrel"/>
    <property type="match status" value="1"/>
</dbReference>
<dbReference type="Gene3D" id="3.20.20.10">
    <property type="entry name" value="Alanine racemase"/>
    <property type="match status" value="1"/>
</dbReference>
<comment type="cofactor">
    <cofactor evidence="1 5 7 8">
        <name>pyridoxal 5'-phosphate</name>
        <dbReference type="ChEBI" id="CHEBI:597326"/>
    </cofactor>
</comment>
<evidence type="ECO:0000256" key="2">
    <source>
        <dbReference type="ARBA" id="ARBA00022793"/>
    </source>
</evidence>
<dbReference type="GO" id="GO:0008836">
    <property type="term" value="F:diaminopimelate decarboxylase activity"/>
    <property type="evidence" value="ECO:0007669"/>
    <property type="project" value="UniProtKB-UniRule"/>
</dbReference>
<name>A0A1H0U9L4_9BACT</name>
<evidence type="ECO:0000256" key="8">
    <source>
        <dbReference type="RuleBase" id="RU003738"/>
    </source>
</evidence>
<feature type="binding site" evidence="5">
    <location>
        <position position="309"/>
    </location>
    <ligand>
        <name>substrate</name>
    </ligand>
</feature>
<dbReference type="OrthoDB" id="9802241at2"/>
<sequence>MPISPSYQQRLFPTVETIAEHFGTPFHIYDEKGIRETGKRLLDAFSGVKKFREFYAVKALPNPAILKIMKDLGFGFDCSSIAELVLSRMIGATPEDIMFTSNNTSRQDFKAAADQGGCILNLDDITLLDKMEEIPELLCFRYNPGKRRTGNEIIGNPVESKYGVSHDQVITAYRRAKEMGVKKFGIHTMLASNELNYKYMVQTAEMLLELIAEISTDLGIVFDFINIGGGLGIPYQPGAEGLDLEAMGRETTVLFDQFEKKHGYQPALYMESGRFMTGPHGVLVTKAINRKDIYRTYIGVDASMSSLMRPAIYGAYHHINVVGKDDSANQETVDVVGSLCENNDKFAIQRLLPAIENGDILVISDTGAHGIAMGFNYNGNLRPKELLLTQSGKVELIRRAETVQDYFATLNFDPDKLSL</sequence>
<evidence type="ECO:0000256" key="6">
    <source>
        <dbReference type="NCBIfam" id="TIGR01048"/>
    </source>
</evidence>
<evidence type="ECO:0000313" key="10">
    <source>
        <dbReference type="EMBL" id="SDP62864.1"/>
    </source>
</evidence>
<protein>
    <recommendedName>
        <fullName evidence="5 6">Diaminopimelate decarboxylase</fullName>
        <shortName evidence="5">DAP decarboxylase</shortName>
        <shortName evidence="5">DAPDC</shortName>
        <ecNumber evidence="5 6">4.1.1.20</ecNumber>
    </recommendedName>
</protein>
<dbReference type="GO" id="GO:0030170">
    <property type="term" value="F:pyridoxal phosphate binding"/>
    <property type="evidence" value="ECO:0007669"/>
    <property type="project" value="UniProtKB-UniRule"/>
</dbReference>
<dbReference type="PRINTS" id="PR01181">
    <property type="entry name" value="DAPDCRBXLASE"/>
</dbReference>
<evidence type="ECO:0000259" key="9">
    <source>
        <dbReference type="Pfam" id="PF02784"/>
    </source>
</evidence>
<dbReference type="HAMAP" id="MF_02120">
    <property type="entry name" value="LysA"/>
    <property type="match status" value="1"/>
</dbReference>
<evidence type="ECO:0000313" key="11">
    <source>
        <dbReference type="Proteomes" id="UP000199073"/>
    </source>
</evidence>
<dbReference type="UniPathway" id="UPA00034">
    <property type="reaction ID" value="UER00027"/>
</dbReference>
<gene>
    <name evidence="5" type="primary">lysA</name>
    <name evidence="10" type="ORF">SAMN05660330_03444</name>
</gene>
<dbReference type="InterPro" id="IPR022644">
    <property type="entry name" value="De-COase2_N"/>
</dbReference>
<comment type="pathway">
    <text evidence="5 8">Amino-acid biosynthesis; L-lysine biosynthesis via DAP pathway; L-lysine from DL-2,6-diaminopimelate: step 1/1.</text>
</comment>
<comment type="caution">
    <text evidence="5">Lacks conserved residue(s) required for the propagation of feature annotation.</text>
</comment>
<dbReference type="PRINTS" id="PR01179">
    <property type="entry name" value="ODADCRBXLASE"/>
</dbReference>
<dbReference type="AlphaFoldDB" id="A0A1H0U9L4"/>
<comment type="subunit">
    <text evidence="5">Homodimer.</text>
</comment>
<dbReference type="PROSITE" id="PS00878">
    <property type="entry name" value="ODR_DC_2_1"/>
    <property type="match status" value="1"/>
</dbReference>
<dbReference type="GO" id="GO:0009089">
    <property type="term" value="P:lysine biosynthetic process via diaminopimelate"/>
    <property type="evidence" value="ECO:0007669"/>
    <property type="project" value="UniProtKB-UniRule"/>
</dbReference>